<reference evidence="2 3" key="1">
    <citation type="journal article" date="2020" name="ISME J.">
        <title>Uncovering the hidden diversity of litter-decomposition mechanisms in mushroom-forming fungi.</title>
        <authorList>
            <person name="Floudas D."/>
            <person name="Bentzer J."/>
            <person name="Ahren D."/>
            <person name="Johansson T."/>
            <person name="Persson P."/>
            <person name="Tunlid A."/>
        </authorList>
    </citation>
    <scope>NUCLEOTIDE SEQUENCE [LARGE SCALE GENOMIC DNA]</scope>
    <source>
        <strain evidence="2 3">CBS 146.42</strain>
    </source>
</reference>
<gene>
    <name evidence="2" type="ORF">D9756_008407</name>
</gene>
<accession>A0A8H5FWC1</accession>
<proteinExistence type="predicted"/>
<organism evidence="2 3">
    <name type="scientific">Leucocoprinus leucothites</name>
    <dbReference type="NCBI Taxonomy" id="201217"/>
    <lineage>
        <taxon>Eukaryota</taxon>
        <taxon>Fungi</taxon>
        <taxon>Dikarya</taxon>
        <taxon>Basidiomycota</taxon>
        <taxon>Agaricomycotina</taxon>
        <taxon>Agaricomycetes</taxon>
        <taxon>Agaricomycetidae</taxon>
        <taxon>Agaricales</taxon>
        <taxon>Agaricineae</taxon>
        <taxon>Agaricaceae</taxon>
        <taxon>Leucocoprinus</taxon>
    </lineage>
</organism>
<dbReference type="EMBL" id="JAACJO010000013">
    <property type="protein sequence ID" value="KAF5351178.1"/>
    <property type="molecule type" value="Genomic_DNA"/>
</dbReference>
<protein>
    <submittedName>
        <fullName evidence="2">Uncharacterized protein</fullName>
    </submittedName>
</protein>
<evidence type="ECO:0000313" key="3">
    <source>
        <dbReference type="Proteomes" id="UP000559027"/>
    </source>
</evidence>
<name>A0A8H5FWC1_9AGAR</name>
<feature type="compositionally biased region" description="Polar residues" evidence="1">
    <location>
        <begin position="151"/>
        <end position="166"/>
    </location>
</feature>
<evidence type="ECO:0000256" key="1">
    <source>
        <dbReference type="SAM" id="MobiDB-lite"/>
    </source>
</evidence>
<comment type="caution">
    <text evidence="2">The sequence shown here is derived from an EMBL/GenBank/DDBJ whole genome shotgun (WGS) entry which is preliminary data.</text>
</comment>
<keyword evidence="3" id="KW-1185">Reference proteome</keyword>
<feature type="region of interest" description="Disordered" evidence="1">
    <location>
        <begin position="122"/>
        <end position="198"/>
    </location>
</feature>
<feature type="compositionally biased region" description="Basic and acidic residues" evidence="1">
    <location>
        <begin position="189"/>
        <end position="198"/>
    </location>
</feature>
<evidence type="ECO:0000313" key="2">
    <source>
        <dbReference type="EMBL" id="KAF5351178.1"/>
    </source>
</evidence>
<sequence length="309" mass="33786">MPQQLKVSLERWSSWAARTGAPSDTVDFLMSTFANFREVYPELNNHSDLLTFALSQPQTSWVVGLNGPIGGSVGSEHEFSPASASLVPSLDGLINFDSAKEYDNGGDLDPLSITSMSILTGNTTSGPLEESNKWLGLPTPFMQDLSATPKPGQSSNDRGPPSSNSFPDLLEQLNETFPSPPSPNKHRVRDLPPSRTDTELQFRTKHSLTDGDMGTNIVGLAFAMETRPKYYNLSILLNLSGFRQRNGKSSLLPELTQDMEQTLIQDAISELLLELEPPTNTPDIIQYQMVLSVNEAPESLAIYSAILDA</sequence>
<dbReference type="Proteomes" id="UP000559027">
    <property type="component" value="Unassembled WGS sequence"/>
</dbReference>
<dbReference type="AlphaFoldDB" id="A0A8H5FWC1"/>